<dbReference type="Proteomes" id="UP000596929">
    <property type="component" value="Unassembled WGS sequence"/>
</dbReference>
<evidence type="ECO:0000313" key="4">
    <source>
        <dbReference type="EMBL" id="MBC5631094.1"/>
    </source>
</evidence>
<feature type="domain" description="Ppx/GppA phosphatase C-terminal" evidence="3">
    <location>
        <begin position="321"/>
        <end position="468"/>
    </location>
</feature>
<dbReference type="Gene3D" id="1.10.3210.10">
    <property type="entry name" value="Hypothetical protein af1432"/>
    <property type="match status" value="1"/>
</dbReference>
<evidence type="ECO:0000259" key="2">
    <source>
        <dbReference type="Pfam" id="PF02541"/>
    </source>
</evidence>
<comment type="similarity">
    <text evidence="1">Belongs to the GppA/Ppx family.</text>
</comment>
<name>A0ABR7DI37_9CLOT</name>
<organism evidence="4 5">
    <name type="scientific">Clostridium hominis</name>
    <dbReference type="NCBI Taxonomy" id="2763036"/>
    <lineage>
        <taxon>Bacteria</taxon>
        <taxon>Bacillati</taxon>
        <taxon>Bacillota</taxon>
        <taxon>Clostridia</taxon>
        <taxon>Eubacteriales</taxon>
        <taxon>Clostridiaceae</taxon>
        <taxon>Clostridium</taxon>
    </lineage>
</organism>
<dbReference type="InterPro" id="IPR050273">
    <property type="entry name" value="GppA/Ppx_hydrolase"/>
</dbReference>
<reference evidence="4 5" key="1">
    <citation type="submission" date="2020-08" db="EMBL/GenBank/DDBJ databases">
        <title>Genome public.</title>
        <authorList>
            <person name="Liu C."/>
            <person name="Sun Q."/>
        </authorList>
    </citation>
    <scope>NUCLEOTIDE SEQUENCE [LARGE SCALE GENOMIC DNA]</scope>
    <source>
        <strain evidence="4 5">NSJ-6</strain>
    </source>
</reference>
<dbReference type="EMBL" id="JACOOO010000052">
    <property type="protein sequence ID" value="MBC5631094.1"/>
    <property type="molecule type" value="Genomic_DNA"/>
</dbReference>
<evidence type="ECO:0000259" key="3">
    <source>
        <dbReference type="Pfam" id="PF21447"/>
    </source>
</evidence>
<proteinExistence type="inferred from homology"/>
<dbReference type="Pfam" id="PF21447">
    <property type="entry name" value="Ppx-GppA_III"/>
    <property type="match status" value="1"/>
</dbReference>
<sequence length="501" mass="57778">MVKIGIIHISSSSLRLVLAEIEEIGYFRVVDELKTPMKICYNLNNTCKICNEKLHYIISTLKTYESLCLASGTSKIIAIATNSFNQICDNEIIIKSLKDNFDLDLRILTPKEEIYYNYLGIVKSLNIENSLVVEITGTSTNLTWVKTGKIQEWSVLPFGNINLTYNYGLNDRILSDSIDECTSFINNNLKDIHWLNNSFESIILLGDVGRNIAKIDKRRRRYPFDNFNNYELLNNEIHELYNMVKSKDLRQRRKIEGLEQDMADTIFTSLAIFNSISDLVDSNYIKISNHSLREGILYEFLDNNYEVTQDILDYSLYGILHSLNCNIPHANQVYKITLDLFNSLKPLHHLDDSYLNILKTSSLLHDCGISINYLQHHKHSFYIILNSYINVLNHKELLMSAAIAASHRFNNYQIPVPQFSSIINKLDLKVIYEIGALLKIAEGLDRSLVSSVKDVEVTFDDEKVVILLSSPLNLEVEIHQALRARDFFKEVYDRDLIIRKK</sequence>
<gene>
    <name evidence="4" type="ORF">H8S20_19935</name>
</gene>
<comment type="caution">
    <text evidence="4">The sequence shown here is derived from an EMBL/GenBank/DDBJ whole genome shotgun (WGS) entry which is preliminary data.</text>
</comment>
<accession>A0ABR7DI37</accession>
<dbReference type="SUPFAM" id="SSF109604">
    <property type="entry name" value="HD-domain/PDEase-like"/>
    <property type="match status" value="1"/>
</dbReference>
<protein>
    <submittedName>
        <fullName evidence="4">Ppx/GppA family phosphatase</fullName>
    </submittedName>
</protein>
<dbReference type="Gene3D" id="3.30.420.150">
    <property type="entry name" value="Exopolyphosphatase. Domain 2"/>
    <property type="match status" value="1"/>
</dbReference>
<evidence type="ECO:0000256" key="1">
    <source>
        <dbReference type="ARBA" id="ARBA00007125"/>
    </source>
</evidence>
<dbReference type="InterPro" id="IPR003695">
    <property type="entry name" value="Ppx_GppA_N"/>
</dbReference>
<dbReference type="Gene3D" id="3.30.420.40">
    <property type="match status" value="1"/>
</dbReference>
<dbReference type="PANTHER" id="PTHR30005:SF0">
    <property type="entry name" value="RETROGRADE REGULATION PROTEIN 2"/>
    <property type="match status" value="1"/>
</dbReference>
<dbReference type="PANTHER" id="PTHR30005">
    <property type="entry name" value="EXOPOLYPHOSPHATASE"/>
    <property type="match status" value="1"/>
</dbReference>
<dbReference type="RefSeq" id="WP_032118027.1">
    <property type="nucleotide sequence ID" value="NZ_JACOOO010000052.1"/>
</dbReference>
<dbReference type="InterPro" id="IPR043129">
    <property type="entry name" value="ATPase_NBD"/>
</dbReference>
<keyword evidence="5" id="KW-1185">Reference proteome</keyword>
<dbReference type="Pfam" id="PF02541">
    <property type="entry name" value="Ppx-GppA"/>
    <property type="match status" value="1"/>
</dbReference>
<dbReference type="SUPFAM" id="SSF53067">
    <property type="entry name" value="Actin-like ATPase domain"/>
    <property type="match status" value="2"/>
</dbReference>
<feature type="domain" description="Ppx/GppA phosphatase N-terminal" evidence="2">
    <location>
        <begin position="21"/>
        <end position="303"/>
    </location>
</feature>
<dbReference type="InterPro" id="IPR048950">
    <property type="entry name" value="Ppx_GppA_C"/>
</dbReference>
<evidence type="ECO:0000313" key="5">
    <source>
        <dbReference type="Proteomes" id="UP000596929"/>
    </source>
</evidence>